<organism evidence="1 2">
    <name type="scientific">Cichorium intybus</name>
    <name type="common">Chicory</name>
    <dbReference type="NCBI Taxonomy" id="13427"/>
    <lineage>
        <taxon>Eukaryota</taxon>
        <taxon>Viridiplantae</taxon>
        <taxon>Streptophyta</taxon>
        <taxon>Embryophyta</taxon>
        <taxon>Tracheophyta</taxon>
        <taxon>Spermatophyta</taxon>
        <taxon>Magnoliopsida</taxon>
        <taxon>eudicotyledons</taxon>
        <taxon>Gunneridae</taxon>
        <taxon>Pentapetalae</taxon>
        <taxon>asterids</taxon>
        <taxon>campanulids</taxon>
        <taxon>Asterales</taxon>
        <taxon>Asteraceae</taxon>
        <taxon>Cichorioideae</taxon>
        <taxon>Cichorieae</taxon>
        <taxon>Cichoriinae</taxon>
        <taxon>Cichorium</taxon>
    </lineage>
</organism>
<keyword evidence="2" id="KW-1185">Reference proteome</keyword>
<comment type="caution">
    <text evidence="1">The sequence shown here is derived from an EMBL/GenBank/DDBJ whole genome shotgun (WGS) entry which is preliminary data.</text>
</comment>
<reference evidence="1 2" key="2">
    <citation type="journal article" date="2022" name="Mol. Ecol. Resour.">
        <title>The genomes of chicory, endive, great burdock and yacon provide insights into Asteraceae paleo-polyploidization history and plant inulin production.</title>
        <authorList>
            <person name="Fan W."/>
            <person name="Wang S."/>
            <person name="Wang H."/>
            <person name="Wang A."/>
            <person name="Jiang F."/>
            <person name="Liu H."/>
            <person name="Zhao H."/>
            <person name="Xu D."/>
            <person name="Zhang Y."/>
        </authorList>
    </citation>
    <scope>NUCLEOTIDE SEQUENCE [LARGE SCALE GENOMIC DNA]</scope>
    <source>
        <strain evidence="2">cv. Punajuju</strain>
        <tissue evidence="1">Leaves</tissue>
    </source>
</reference>
<gene>
    <name evidence="1" type="ORF">L2E82_13659</name>
</gene>
<accession>A0ACB9EXW7</accession>
<reference evidence="2" key="1">
    <citation type="journal article" date="2022" name="Mol. Ecol. Resour.">
        <title>The genomes of chicory, endive, great burdock and yacon provide insights into Asteraceae palaeo-polyploidization history and plant inulin production.</title>
        <authorList>
            <person name="Fan W."/>
            <person name="Wang S."/>
            <person name="Wang H."/>
            <person name="Wang A."/>
            <person name="Jiang F."/>
            <person name="Liu H."/>
            <person name="Zhao H."/>
            <person name="Xu D."/>
            <person name="Zhang Y."/>
        </authorList>
    </citation>
    <scope>NUCLEOTIDE SEQUENCE [LARGE SCALE GENOMIC DNA]</scope>
    <source>
        <strain evidence="2">cv. Punajuju</strain>
    </source>
</reference>
<proteinExistence type="predicted"/>
<evidence type="ECO:0000313" key="2">
    <source>
        <dbReference type="Proteomes" id="UP001055811"/>
    </source>
</evidence>
<dbReference type="EMBL" id="CM042011">
    <property type="protein sequence ID" value="KAI3763665.1"/>
    <property type="molecule type" value="Genomic_DNA"/>
</dbReference>
<evidence type="ECO:0000313" key="1">
    <source>
        <dbReference type="EMBL" id="KAI3763665.1"/>
    </source>
</evidence>
<name>A0ACB9EXW7_CICIN</name>
<protein>
    <submittedName>
        <fullName evidence="1">Uncharacterized protein</fullName>
    </submittedName>
</protein>
<dbReference type="Proteomes" id="UP001055811">
    <property type="component" value="Linkage Group LG03"/>
</dbReference>
<sequence>MDVKNAFLNGELHEEVYMSPPPGRILLSLYVDDMIITGDDHDGSLVYLTVTRPDISHAVHVVPSNYEMLIMLETIPPPVFRIPTTESSPSTYPSPFCNMNNTDETLTKDEHTPPVHLFLFSYLRPVMSYETLYMFSNNYPSAPLFRNKKCLPENALNCNHNPGNLKI</sequence>